<sequence length="191" mass="19818">MTTANRPARLNRGVLGLLGLVLVAGGAAVLAVHFGAVSRISPGSPLVPGTEEPPRLVFYGVVAGAVIVTLLALRWLAAQFTRLPRRETWQLGAADAQGRTLLGSDAAAAAVAADVETYPGVRSATARLSDGPAAPNLHLVIDTDPDADLPAIRRQILGHAVGRLCTALDLVTVPVSAEFRIADRARTARAL</sequence>
<feature type="transmembrane region" description="Helical" evidence="1">
    <location>
        <begin position="56"/>
        <end position="77"/>
    </location>
</feature>
<evidence type="ECO:0000313" key="2">
    <source>
        <dbReference type="EMBL" id="MFF0541267.1"/>
    </source>
</evidence>
<dbReference type="Proteomes" id="UP001601444">
    <property type="component" value="Unassembled WGS sequence"/>
</dbReference>
<keyword evidence="3" id="KW-1185">Reference proteome</keyword>
<name>A0ABW6PFU0_9NOCA</name>
<evidence type="ECO:0000256" key="1">
    <source>
        <dbReference type="SAM" id="Phobius"/>
    </source>
</evidence>
<feature type="transmembrane region" description="Helical" evidence="1">
    <location>
        <begin position="12"/>
        <end position="36"/>
    </location>
</feature>
<keyword evidence="1" id="KW-0472">Membrane</keyword>
<organism evidence="2 3">
    <name type="scientific">Nocardia thailandica</name>
    <dbReference type="NCBI Taxonomy" id="257275"/>
    <lineage>
        <taxon>Bacteria</taxon>
        <taxon>Bacillati</taxon>
        <taxon>Actinomycetota</taxon>
        <taxon>Actinomycetes</taxon>
        <taxon>Mycobacteriales</taxon>
        <taxon>Nocardiaceae</taxon>
        <taxon>Nocardia</taxon>
    </lineage>
</organism>
<gene>
    <name evidence="2" type="ORF">ACFYTF_00335</name>
</gene>
<keyword evidence="1" id="KW-1133">Transmembrane helix</keyword>
<dbReference type="EMBL" id="JBIAMX010000001">
    <property type="protein sequence ID" value="MFF0541267.1"/>
    <property type="molecule type" value="Genomic_DNA"/>
</dbReference>
<keyword evidence="1" id="KW-0812">Transmembrane</keyword>
<dbReference type="RefSeq" id="WP_387698589.1">
    <property type="nucleotide sequence ID" value="NZ_JBIAMX010000001.1"/>
</dbReference>
<proteinExistence type="predicted"/>
<evidence type="ECO:0000313" key="3">
    <source>
        <dbReference type="Proteomes" id="UP001601444"/>
    </source>
</evidence>
<reference evidence="2 3" key="1">
    <citation type="submission" date="2024-10" db="EMBL/GenBank/DDBJ databases">
        <title>The Natural Products Discovery Center: Release of the First 8490 Sequenced Strains for Exploring Actinobacteria Biosynthetic Diversity.</title>
        <authorList>
            <person name="Kalkreuter E."/>
            <person name="Kautsar S.A."/>
            <person name="Yang D."/>
            <person name="Bader C.D."/>
            <person name="Teijaro C.N."/>
            <person name="Fluegel L."/>
            <person name="Davis C.M."/>
            <person name="Simpson J.R."/>
            <person name="Lauterbach L."/>
            <person name="Steele A.D."/>
            <person name="Gui C."/>
            <person name="Meng S."/>
            <person name="Li G."/>
            <person name="Viehrig K."/>
            <person name="Ye F."/>
            <person name="Su P."/>
            <person name="Kiefer A.F."/>
            <person name="Nichols A."/>
            <person name="Cepeda A.J."/>
            <person name="Yan W."/>
            <person name="Fan B."/>
            <person name="Jiang Y."/>
            <person name="Adhikari A."/>
            <person name="Zheng C.-J."/>
            <person name="Schuster L."/>
            <person name="Cowan T.M."/>
            <person name="Smanski M.J."/>
            <person name="Chevrette M.G."/>
            <person name="De Carvalho L.P.S."/>
            <person name="Shen B."/>
        </authorList>
    </citation>
    <scope>NUCLEOTIDE SEQUENCE [LARGE SCALE GENOMIC DNA]</scope>
    <source>
        <strain evidence="2 3">NPDC004045</strain>
    </source>
</reference>
<comment type="caution">
    <text evidence="2">The sequence shown here is derived from an EMBL/GenBank/DDBJ whole genome shotgun (WGS) entry which is preliminary data.</text>
</comment>
<protein>
    <submittedName>
        <fullName evidence="2">Alkaline shock response membrane anchor protein AmaP</fullName>
    </submittedName>
</protein>
<accession>A0ABW6PFU0</accession>